<evidence type="ECO:0000256" key="3">
    <source>
        <dbReference type="ARBA" id="ARBA00022559"/>
    </source>
</evidence>
<keyword evidence="8" id="KW-0249">Electron transport</keyword>
<evidence type="ECO:0000256" key="13">
    <source>
        <dbReference type="SAM" id="MobiDB-lite"/>
    </source>
</evidence>
<evidence type="ECO:0000256" key="5">
    <source>
        <dbReference type="ARBA" id="ARBA00022723"/>
    </source>
</evidence>
<dbReference type="GO" id="GO:0020037">
    <property type="term" value="F:heme binding"/>
    <property type="evidence" value="ECO:0007669"/>
    <property type="project" value="InterPro"/>
</dbReference>
<feature type="binding site" description="covalent" evidence="11">
    <location>
        <position position="70"/>
    </location>
    <ligand>
        <name>heme c</name>
        <dbReference type="ChEBI" id="CHEBI:61717"/>
        <label>1</label>
    </ligand>
</feature>
<dbReference type="PANTHER" id="PTHR30600:SF7">
    <property type="entry name" value="CYTOCHROME C PEROXIDASE-RELATED"/>
    <property type="match status" value="1"/>
</dbReference>
<feature type="binding site" description="covalent" evidence="11">
    <location>
        <position position="73"/>
    </location>
    <ligand>
        <name>heme c</name>
        <dbReference type="ChEBI" id="CHEBI:61717"/>
        <label>1</label>
    </ligand>
</feature>
<accession>A0A934QMH5</accession>
<feature type="binding site" description="axial binding residue" evidence="12">
    <location>
        <position position="74"/>
    </location>
    <ligand>
        <name>heme c</name>
        <dbReference type="ChEBI" id="CHEBI:61717"/>
        <label>1</label>
    </ligand>
    <ligandPart>
        <name>Fe</name>
        <dbReference type="ChEBI" id="CHEBI:18248"/>
    </ligandPart>
</feature>
<evidence type="ECO:0000256" key="1">
    <source>
        <dbReference type="ARBA" id="ARBA00004418"/>
    </source>
</evidence>
<proteinExistence type="predicted"/>
<dbReference type="Gene3D" id="1.10.760.10">
    <property type="entry name" value="Cytochrome c-like domain"/>
    <property type="match status" value="2"/>
</dbReference>
<feature type="domain" description="Cytochrome c" evidence="14">
    <location>
        <begin position="202"/>
        <end position="319"/>
    </location>
</feature>
<dbReference type="Pfam" id="PF03150">
    <property type="entry name" value="CCP_MauG"/>
    <property type="match status" value="1"/>
</dbReference>
<evidence type="ECO:0000256" key="9">
    <source>
        <dbReference type="ARBA" id="ARBA00023002"/>
    </source>
</evidence>
<protein>
    <submittedName>
        <fullName evidence="15">Cytochrome C peroxidase</fullName>
    </submittedName>
</protein>
<evidence type="ECO:0000256" key="12">
    <source>
        <dbReference type="PIRSR" id="PIRSR000294-2"/>
    </source>
</evidence>
<feature type="domain" description="Cytochrome c" evidence="14">
    <location>
        <begin position="48"/>
        <end position="156"/>
    </location>
</feature>
<keyword evidence="9" id="KW-0560">Oxidoreductase</keyword>
<keyword evidence="3 15" id="KW-0575">Peroxidase</keyword>
<keyword evidence="5 12" id="KW-0479">Metal-binding</keyword>
<evidence type="ECO:0000256" key="10">
    <source>
        <dbReference type="ARBA" id="ARBA00023004"/>
    </source>
</evidence>
<evidence type="ECO:0000256" key="8">
    <source>
        <dbReference type="ARBA" id="ARBA00022982"/>
    </source>
</evidence>
<sequence>MMSGHPVAAQDGDMAEIDDAQLIERANDLFDPIPTEPPELDGNKVTPERVQLGRMLFFDPRLSASHAISCNSCHQMGLGGDDNQPTSIGHGWQRGPRNAPTVFNAVFNTAQFWDGRAEDLEQQAKGPVQAGVEMANTPARAVKTLKSMPGYVEAFGAAFPEEEDPVTFDNMAKALEAFQATLLTPNSPFDRYLKGETDALTAKQKQGLQEFMSTGCVGCHNGVNIGGQGYYPFGLIEKPGADVLPRDDRGRFQVTKTASDEYVFRAAPLRNIAITQPYFHSGKVWSLENAVALMGVSQLGQELSEDEIDRIVAFLQSVTGEQPRVEYPVLPESTSETPLPVEYEQEPSKR</sequence>
<evidence type="ECO:0000256" key="2">
    <source>
        <dbReference type="ARBA" id="ARBA00022448"/>
    </source>
</evidence>
<feature type="region of interest" description="Disordered" evidence="13">
    <location>
        <begin position="325"/>
        <end position="350"/>
    </location>
</feature>
<gene>
    <name evidence="15" type="ORF">CKO21_17485</name>
</gene>
<evidence type="ECO:0000256" key="4">
    <source>
        <dbReference type="ARBA" id="ARBA00022617"/>
    </source>
</evidence>
<dbReference type="PIRSF" id="PIRSF000294">
    <property type="entry name" value="Cytochrome-c_peroxidase"/>
    <property type="match status" value="1"/>
</dbReference>
<dbReference type="FunFam" id="1.10.760.10:FF:000004">
    <property type="entry name" value="Cytochrome c peroxidase"/>
    <property type="match status" value="1"/>
</dbReference>
<evidence type="ECO:0000256" key="7">
    <source>
        <dbReference type="ARBA" id="ARBA00022764"/>
    </source>
</evidence>
<dbReference type="InterPro" id="IPR036909">
    <property type="entry name" value="Cyt_c-like_dom_sf"/>
</dbReference>
<evidence type="ECO:0000313" key="16">
    <source>
        <dbReference type="Proteomes" id="UP000778970"/>
    </source>
</evidence>
<keyword evidence="16" id="KW-1185">Reference proteome</keyword>
<dbReference type="GO" id="GO:0042597">
    <property type="term" value="C:periplasmic space"/>
    <property type="evidence" value="ECO:0007669"/>
    <property type="project" value="UniProtKB-SubCell"/>
</dbReference>
<evidence type="ECO:0000313" key="15">
    <source>
        <dbReference type="EMBL" id="MBK1699039.1"/>
    </source>
</evidence>
<keyword evidence="7" id="KW-0574">Periplasm</keyword>
<dbReference type="InterPro" id="IPR009056">
    <property type="entry name" value="Cyt_c-like_dom"/>
</dbReference>
<dbReference type="PROSITE" id="PS51007">
    <property type="entry name" value="CYTC"/>
    <property type="match status" value="2"/>
</dbReference>
<comment type="PTM">
    <text evidence="11">Binds 2 heme groups per subunit.</text>
</comment>
<dbReference type="SUPFAM" id="SSF46626">
    <property type="entry name" value="Cytochrome c"/>
    <property type="match status" value="2"/>
</dbReference>
<feature type="binding site" description="covalent" evidence="11">
    <location>
        <position position="219"/>
    </location>
    <ligand>
        <name>heme c</name>
        <dbReference type="ChEBI" id="CHEBI:61717"/>
        <label>2</label>
    </ligand>
</feature>
<name>A0A934QMH5_9PROT</name>
<organism evidence="15 16">
    <name type="scientific">Rhodovibrio salinarum</name>
    <dbReference type="NCBI Taxonomy" id="1087"/>
    <lineage>
        <taxon>Bacteria</taxon>
        <taxon>Pseudomonadati</taxon>
        <taxon>Pseudomonadota</taxon>
        <taxon>Alphaproteobacteria</taxon>
        <taxon>Rhodospirillales</taxon>
        <taxon>Rhodovibrionaceae</taxon>
        <taxon>Rhodovibrio</taxon>
    </lineage>
</organism>
<feature type="binding site" description="covalent" evidence="11">
    <location>
        <position position="216"/>
    </location>
    <ligand>
        <name>heme c</name>
        <dbReference type="ChEBI" id="CHEBI:61717"/>
        <label>2</label>
    </ligand>
</feature>
<feature type="binding site" description="axial binding residue" evidence="12">
    <location>
        <position position="220"/>
    </location>
    <ligand>
        <name>heme c</name>
        <dbReference type="ChEBI" id="CHEBI:61717"/>
        <label>2</label>
    </ligand>
    <ligandPart>
        <name>Fe</name>
        <dbReference type="ChEBI" id="CHEBI:18248"/>
    </ligandPart>
</feature>
<dbReference type="GO" id="GO:0004130">
    <property type="term" value="F:cytochrome-c peroxidase activity"/>
    <property type="evidence" value="ECO:0007669"/>
    <property type="project" value="TreeGrafter"/>
</dbReference>
<comment type="cofactor">
    <cofactor evidence="11">
        <name>heme</name>
        <dbReference type="ChEBI" id="CHEBI:30413"/>
    </cofactor>
    <text evidence="11">Binds 2 heme groups.</text>
</comment>
<evidence type="ECO:0000259" key="14">
    <source>
        <dbReference type="PROSITE" id="PS51007"/>
    </source>
</evidence>
<dbReference type="EMBL" id="NRRE01000033">
    <property type="protein sequence ID" value="MBK1699039.1"/>
    <property type="molecule type" value="Genomic_DNA"/>
</dbReference>
<keyword evidence="2" id="KW-0813">Transport</keyword>
<keyword evidence="4 11" id="KW-0349">Heme</keyword>
<keyword evidence="6" id="KW-0732">Signal</keyword>
<dbReference type="AlphaFoldDB" id="A0A934QMH5"/>
<dbReference type="GO" id="GO:0009055">
    <property type="term" value="F:electron transfer activity"/>
    <property type="evidence" value="ECO:0007669"/>
    <property type="project" value="InterPro"/>
</dbReference>
<dbReference type="InterPro" id="IPR004852">
    <property type="entry name" value="Di-haem_cyt_c_peroxidsae"/>
</dbReference>
<feature type="binding site" description="axial binding residue" evidence="12">
    <location>
        <position position="294"/>
    </location>
    <ligand>
        <name>heme c</name>
        <dbReference type="ChEBI" id="CHEBI:61717"/>
        <label>2</label>
    </ligand>
    <ligandPart>
        <name>Fe</name>
        <dbReference type="ChEBI" id="CHEBI:18248"/>
    </ligandPart>
</feature>
<keyword evidence="10 12" id="KW-0408">Iron</keyword>
<dbReference type="PANTHER" id="PTHR30600">
    <property type="entry name" value="CYTOCHROME C PEROXIDASE-RELATED"/>
    <property type="match status" value="1"/>
</dbReference>
<dbReference type="Proteomes" id="UP000778970">
    <property type="component" value="Unassembled WGS sequence"/>
</dbReference>
<dbReference type="InterPro" id="IPR051395">
    <property type="entry name" value="Cytochrome_c_Peroxidase/MauG"/>
</dbReference>
<comment type="subcellular location">
    <subcellularLocation>
        <location evidence="1">Periplasm</location>
    </subcellularLocation>
</comment>
<dbReference type="InterPro" id="IPR026259">
    <property type="entry name" value="MauG/Cytc_peroxidase"/>
</dbReference>
<feature type="binding site" description="axial binding residue" evidence="12">
    <location>
        <position position="90"/>
    </location>
    <ligand>
        <name>heme c</name>
        <dbReference type="ChEBI" id="CHEBI:61717"/>
        <label>1</label>
    </ligand>
    <ligandPart>
        <name>Fe</name>
        <dbReference type="ChEBI" id="CHEBI:18248"/>
    </ligandPart>
</feature>
<reference evidence="15" key="2">
    <citation type="journal article" date="2020" name="Microorganisms">
        <title>Osmotic Adaptation and Compatible Solute Biosynthesis of Phototrophic Bacteria as Revealed from Genome Analyses.</title>
        <authorList>
            <person name="Imhoff J.F."/>
            <person name="Rahn T."/>
            <person name="Kunzel S."/>
            <person name="Keller A."/>
            <person name="Neulinger S.C."/>
        </authorList>
    </citation>
    <scope>NUCLEOTIDE SEQUENCE</scope>
    <source>
        <strain evidence="15">DSM 9154</strain>
    </source>
</reference>
<dbReference type="GO" id="GO:0046872">
    <property type="term" value="F:metal ion binding"/>
    <property type="evidence" value="ECO:0007669"/>
    <property type="project" value="UniProtKB-KW"/>
</dbReference>
<reference evidence="15" key="1">
    <citation type="submission" date="2017-08" db="EMBL/GenBank/DDBJ databases">
        <authorList>
            <person name="Imhoff J.F."/>
            <person name="Rahn T."/>
            <person name="Kuenzel S."/>
            <person name="Neulinger S.C."/>
        </authorList>
    </citation>
    <scope>NUCLEOTIDE SEQUENCE</scope>
    <source>
        <strain evidence="15">DSM 9154</strain>
    </source>
</reference>
<evidence type="ECO:0000256" key="11">
    <source>
        <dbReference type="PIRSR" id="PIRSR000294-1"/>
    </source>
</evidence>
<comment type="caution">
    <text evidence="15">The sequence shown here is derived from an EMBL/GenBank/DDBJ whole genome shotgun (WGS) entry which is preliminary data.</text>
</comment>
<evidence type="ECO:0000256" key="6">
    <source>
        <dbReference type="ARBA" id="ARBA00022729"/>
    </source>
</evidence>